<keyword evidence="9" id="KW-1185">Reference proteome</keyword>
<evidence type="ECO:0000256" key="3">
    <source>
        <dbReference type="ARBA" id="ARBA00022806"/>
    </source>
</evidence>
<reference evidence="8" key="2">
    <citation type="submission" date="2021-04" db="EMBL/GenBank/DDBJ databases">
        <authorList>
            <person name="Podell S."/>
        </authorList>
    </citation>
    <scope>NUCLEOTIDE SEQUENCE</scope>
    <source>
        <strain evidence="8">Hildebrandi</strain>
    </source>
</reference>
<dbReference type="InterPro" id="IPR000629">
    <property type="entry name" value="RNA-helicase_DEAD-box_CS"/>
</dbReference>
<dbReference type="PROSITE" id="PS51194">
    <property type="entry name" value="HELICASE_CTER"/>
    <property type="match status" value="1"/>
</dbReference>
<dbReference type="Proteomes" id="UP000693970">
    <property type="component" value="Unassembled WGS sequence"/>
</dbReference>
<dbReference type="CDD" id="cd00268">
    <property type="entry name" value="DEADc"/>
    <property type="match status" value="1"/>
</dbReference>
<accession>A0A9K3L3T2</accession>
<dbReference type="InterPro" id="IPR050079">
    <property type="entry name" value="DEAD_box_RNA_helicase"/>
</dbReference>
<feature type="compositionally biased region" description="Gly residues" evidence="5">
    <location>
        <begin position="829"/>
        <end position="856"/>
    </location>
</feature>
<dbReference type="GO" id="GO:0005524">
    <property type="term" value="F:ATP binding"/>
    <property type="evidence" value="ECO:0007669"/>
    <property type="project" value="UniProtKB-KW"/>
</dbReference>
<dbReference type="SMART" id="SM00487">
    <property type="entry name" value="DEXDc"/>
    <property type="match status" value="1"/>
</dbReference>
<keyword evidence="1" id="KW-0547">Nucleotide-binding</keyword>
<feature type="domain" description="Helicase ATP-binding" evidence="6">
    <location>
        <begin position="170"/>
        <end position="360"/>
    </location>
</feature>
<protein>
    <submittedName>
        <fullName evidence="8">DEAD/DEAH box helicase domain protein</fullName>
    </submittedName>
</protein>
<dbReference type="OrthoDB" id="4255at2759"/>
<evidence type="ECO:0000256" key="5">
    <source>
        <dbReference type="SAM" id="MobiDB-lite"/>
    </source>
</evidence>
<keyword evidence="4" id="KW-0067">ATP-binding</keyword>
<dbReference type="InterPro" id="IPR011545">
    <property type="entry name" value="DEAD/DEAH_box_helicase_dom"/>
</dbReference>
<dbReference type="PROSITE" id="PS51192">
    <property type="entry name" value="HELICASE_ATP_BIND_1"/>
    <property type="match status" value="1"/>
</dbReference>
<feature type="region of interest" description="Disordered" evidence="5">
    <location>
        <begin position="97"/>
        <end position="121"/>
    </location>
</feature>
<dbReference type="InterPro" id="IPR044742">
    <property type="entry name" value="DEAD/DEAH_RhlB"/>
</dbReference>
<evidence type="ECO:0000259" key="6">
    <source>
        <dbReference type="PROSITE" id="PS51192"/>
    </source>
</evidence>
<dbReference type="PANTHER" id="PTHR47959:SF1">
    <property type="entry name" value="ATP-DEPENDENT RNA HELICASE DBPA"/>
    <property type="match status" value="1"/>
</dbReference>
<dbReference type="EMBL" id="JAGRRH010000016">
    <property type="protein sequence ID" value="KAG7354744.1"/>
    <property type="molecule type" value="Genomic_DNA"/>
</dbReference>
<name>A0A9K3L3T2_9STRA</name>
<dbReference type="InterPro" id="IPR014001">
    <property type="entry name" value="Helicase_ATP-bd"/>
</dbReference>
<comment type="caution">
    <text evidence="8">The sequence shown here is derived from an EMBL/GenBank/DDBJ whole genome shotgun (WGS) entry which is preliminary data.</text>
</comment>
<dbReference type="GO" id="GO:0005829">
    <property type="term" value="C:cytosol"/>
    <property type="evidence" value="ECO:0007669"/>
    <property type="project" value="TreeGrafter"/>
</dbReference>
<dbReference type="SMART" id="SM00490">
    <property type="entry name" value="HELICc"/>
    <property type="match status" value="1"/>
</dbReference>
<dbReference type="Pfam" id="PF00271">
    <property type="entry name" value="Helicase_C"/>
    <property type="match status" value="1"/>
</dbReference>
<dbReference type="CDD" id="cd18787">
    <property type="entry name" value="SF2_C_DEAD"/>
    <property type="match status" value="1"/>
</dbReference>
<dbReference type="GO" id="GO:0003724">
    <property type="term" value="F:RNA helicase activity"/>
    <property type="evidence" value="ECO:0007669"/>
    <property type="project" value="TreeGrafter"/>
</dbReference>
<evidence type="ECO:0000256" key="4">
    <source>
        <dbReference type="ARBA" id="ARBA00022840"/>
    </source>
</evidence>
<keyword evidence="3 8" id="KW-0347">Helicase</keyword>
<feature type="region of interest" description="Disordered" evidence="5">
    <location>
        <begin position="745"/>
        <end position="856"/>
    </location>
</feature>
<dbReference type="InterPro" id="IPR001650">
    <property type="entry name" value="Helicase_C-like"/>
</dbReference>
<dbReference type="PANTHER" id="PTHR47959">
    <property type="entry name" value="ATP-DEPENDENT RNA HELICASE RHLE-RELATED"/>
    <property type="match status" value="1"/>
</dbReference>
<dbReference type="InterPro" id="IPR059027">
    <property type="entry name" value="DD_DDX21-DDX50"/>
</dbReference>
<feature type="compositionally biased region" description="Basic and acidic residues" evidence="5">
    <location>
        <begin position="805"/>
        <end position="827"/>
    </location>
</feature>
<keyword evidence="2" id="KW-0378">Hydrolase</keyword>
<dbReference type="AlphaFoldDB" id="A0A9K3L3T2"/>
<dbReference type="Pfam" id="PF26142">
    <property type="entry name" value="DD_DDX21-DDX50"/>
    <property type="match status" value="1"/>
</dbReference>
<dbReference type="GO" id="GO:0016787">
    <property type="term" value="F:hydrolase activity"/>
    <property type="evidence" value="ECO:0007669"/>
    <property type="project" value="UniProtKB-KW"/>
</dbReference>
<evidence type="ECO:0000313" key="9">
    <source>
        <dbReference type="Proteomes" id="UP000693970"/>
    </source>
</evidence>
<evidence type="ECO:0000313" key="8">
    <source>
        <dbReference type="EMBL" id="KAG7354744.1"/>
    </source>
</evidence>
<evidence type="ECO:0000256" key="2">
    <source>
        <dbReference type="ARBA" id="ARBA00022801"/>
    </source>
</evidence>
<sequence>MLVLARQFKAGSRLWVRAFSSTATTSLAGTRTSPLAAIHSNCLHPQHLSYSTSSRTALAAGAQVDEDLDTALDELLAGNFDEDRPKIQMKRMDDKTSIRKTKSEDVHHMKNSKPVPSTLLAEDDPQDFTDPKFLSTSNPRWVQAGLDQRVIDVLSGKGITHFTPVQGEAFDPIVAGRDLIGRSRTGTGKTLAFGLPSLVRLTKWLEEKGQRDPHTGRMERGRPVSMLVLCPTRELARQVHEELSAVARPLGLFSEVFHGGVSYEPQSRALRSGLDILVGTPGRIIDHLERGNLNLESCDSVVLDEADEMLSMGFADDVETILQGLGQKNGKKPQVMLFSATTPPWVKQIGRQYQEDVIAIDATGDEGGSRVATTVRHTAVLVPPGVGSKRAILEDIIAIEISKDLKSIEELVAEENADPDDNDGEPVNEIAQAALAKRKSTSNAMQQKIFGKTIVFTETKREADELVSGGVFKSLTAQALHGDVGQKQRDATLAAFRAGAFNVLVATDVAARGIDIKDVDLVVQFDPPRDVDTYVHRSGRTGRAGAKGVSVLMFGPQQQRDIVRIERDLGHGFQFELVGPPSIESALRAAAKTSAVASRSIPDETTQYFKDAAAALLKHDDPEEVVARCLAAISRRSSSEIESRSLITGELGLATVEMTNTRGRPVSPGDVMFTVNKLSQMSRREGDNLSFDGDVGKIQANPETGIANFDMSVEDAKKLVEFSKTVDAGGNQFTILESLEINRDQNFGRGPAKRGGGRFDNRGGGGGGYRGGGGGGYRGNRGGGSGGGGWQGQRESRGGAGGGYRRRETRNSSHDFRGSNNQRDRNGYSRGGGGGDGYSRGGGGGRSYNGGGNDGW</sequence>
<dbReference type="GO" id="GO:0003676">
    <property type="term" value="F:nucleic acid binding"/>
    <property type="evidence" value="ECO:0007669"/>
    <property type="project" value="InterPro"/>
</dbReference>
<feature type="domain" description="Helicase C-terminal" evidence="7">
    <location>
        <begin position="429"/>
        <end position="591"/>
    </location>
</feature>
<gene>
    <name evidence="8" type="ORF">IV203_004100</name>
</gene>
<evidence type="ECO:0000259" key="7">
    <source>
        <dbReference type="PROSITE" id="PS51194"/>
    </source>
</evidence>
<feature type="compositionally biased region" description="Gly residues" evidence="5">
    <location>
        <begin position="762"/>
        <end position="791"/>
    </location>
</feature>
<dbReference type="PROSITE" id="PS00039">
    <property type="entry name" value="DEAD_ATP_HELICASE"/>
    <property type="match status" value="1"/>
</dbReference>
<reference evidence="8" key="1">
    <citation type="journal article" date="2021" name="Sci. Rep.">
        <title>Diploid genomic architecture of Nitzschia inconspicua, an elite biomass production diatom.</title>
        <authorList>
            <person name="Oliver A."/>
            <person name="Podell S."/>
            <person name="Pinowska A."/>
            <person name="Traller J.C."/>
            <person name="Smith S.R."/>
            <person name="McClure R."/>
            <person name="Beliaev A."/>
            <person name="Bohutskyi P."/>
            <person name="Hill E.A."/>
            <person name="Rabines A."/>
            <person name="Zheng H."/>
            <person name="Allen L.Z."/>
            <person name="Kuo A."/>
            <person name="Grigoriev I.V."/>
            <person name="Allen A.E."/>
            <person name="Hazlebeck D."/>
            <person name="Allen E.E."/>
        </authorList>
    </citation>
    <scope>NUCLEOTIDE SEQUENCE</scope>
    <source>
        <strain evidence="8">Hildebrandi</strain>
    </source>
</reference>
<feature type="compositionally biased region" description="Basic and acidic residues" evidence="5">
    <location>
        <begin position="97"/>
        <end position="108"/>
    </location>
</feature>
<proteinExistence type="predicted"/>
<evidence type="ECO:0000256" key="1">
    <source>
        <dbReference type="ARBA" id="ARBA00022741"/>
    </source>
</evidence>
<dbReference type="Pfam" id="PF00270">
    <property type="entry name" value="DEAD"/>
    <property type="match status" value="1"/>
</dbReference>
<organism evidence="8 9">
    <name type="scientific">Nitzschia inconspicua</name>
    <dbReference type="NCBI Taxonomy" id="303405"/>
    <lineage>
        <taxon>Eukaryota</taxon>
        <taxon>Sar</taxon>
        <taxon>Stramenopiles</taxon>
        <taxon>Ochrophyta</taxon>
        <taxon>Bacillariophyta</taxon>
        <taxon>Bacillariophyceae</taxon>
        <taxon>Bacillariophycidae</taxon>
        <taxon>Bacillariales</taxon>
        <taxon>Bacillariaceae</taxon>
        <taxon>Nitzschia</taxon>
    </lineage>
</organism>